<dbReference type="AlphaFoldDB" id="E7QWQ9"/>
<accession>E7QWQ9</accession>
<dbReference type="EMBL" id="AEMG01000018">
    <property type="protein sequence ID" value="EFW91155.1"/>
    <property type="molecule type" value="Genomic_DNA"/>
</dbReference>
<evidence type="ECO:0000313" key="4">
    <source>
        <dbReference type="Proteomes" id="UP000184203"/>
    </source>
</evidence>
<evidence type="ECO:0000313" key="2">
    <source>
        <dbReference type="EMBL" id="SHL35616.1"/>
    </source>
</evidence>
<reference evidence="1 3" key="1">
    <citation type="journal article" date="2014" name="ISME J.">
        <title>Trehalose/2-sulfotrehalose biosynthesis and glycine-betaine uptake are widely spread mechanisms for osmoadaptation in the Halobacteriales.</title>
        <authorList>
            <person name="Youssef N.H."/>
            <person name="Savage-Ashlock K.N."/>
            <person name="McCully A.L."/>
            <person name="Luedtke B."/>
            <person name="Shaw E.I."/>
            <person name="Hoff W.D."/>
            <person name="Elshahed M.S."/>
        </authorList>
    </citation>
    <scope>NUCLEOTIDE SEQUENCE [LARGE SCALE GENOMIC DNA]</scope>
    <source>
        <strain evidence="1 3">DX253</strain>
    </source>
</reference>
<protein>
    <submittedName>
        <fullName evidence="1">Uncharacterized protein</fullName>
    </submittedName>
</protein>
<evidence type="ECO:0000313" key="1">
    <source>
        <dbReference type="EMBL" id="EFW91155.1"/>
    </source>
</evidence>
<reference evidence="2" key="2">
    <citation type="submission" date="2016-11" db="EMBL/GenBank/DDBJ databases">
        <authorList>
            <person name="Jaros S."/>
            <person name="Januszkiewicz K."/>
            <person name="Wedrychowicz H."/>
        </authorList>
    </citation>
    <scope>NUCLEOTIDE SEQUENCE [LARGE SCALE GENOMIC DNA]</scope>
    <source>
        <strain evidence="2">DX253</strain>
    </source>
</reference>
<gene>
    <name evidence="2" type="ORF">SAMN05444342_3629</name>
    <name evidence="1" type="ORF">ZOD2009_16236</name>
</gene>
<evidence type="ECO:0000313" key="3">
    <source>
        <dbReference type="Proteomes" id="UP000003751"/>
    </source>
</evidence>
<keyword evidence="4" id="KW-1185">Reference proteome</keyword>
<name>E7QWQ9_HALPU</name>
<dbReference type="Proteomes" id="UP000184203">
    <property type="component" value="Unassembled WGS sequence"/>
</dbReference>
<proteinExistence type="predicted"/>
<dbReference type="EMBL" id="FRAN01000006">
    <property type="protein sequence ID" value="SHL35616.1"/>
    <property type="molecule type" value="Genomic_DNA"/>
</dbReference>
<dbReference type="PATRIC" id="fig|797209.4.peg.3174"/>
<sequence length="79" mass="8962">MADNERKPTWPQIRDALGVDEDRLCSAWLTGSFVNPTKKVTRESDVDVVLAFESFDAMDDFEYDGCYPEIIEVGGITRE</sequence>
<organism evidence="1 3">
    <name type="scientific">Haladaptatus paucihalophilus DX253</name>
    <dbReference type="NCBI Taxonomy" id="797209"/>
    <lineage>
        <taxon>Archaea</taxon>
        <taxon>Methanobacteriati</taxon>
        <taxon>Methanobacteriota</taxon>
        <taxon>Stenosarchaea group</taxon>
        <taxon>Halobacteria</taxon>
        <taxon>Halobacteriales</taxon>
        <taxon>Haladaptataceae</taxon>
        <taxon>Haladaptatus</taxon>
    </lineage>
</organism>
<reference evidence="4" key="3">
    <citation type="submission" date="2016-11" db="EMBL/GenBank/DDBJ databases">
        <authorList>
            <person name="Varghese N."/>
            <person name="Submissions S."/>
        </authorList>
    </citation>
    <scope>NUCLEOTIDE SEQUENCE [LARGE SCALE GENOMIC DNA]</scope>
    <source>
        <strain evidence="4">DX253</strain>
    </source>
</reference>
<dbReference type="RefSeq" id="WP_007981538.1">
    <property type="nucleotide sequence ID" value="NZ_AEMG01000018.1"/>
</dbReference>
<dbReference type="Proteomes" id="UP000003751">
    <property type="component" value="Unassembled WGS sequence"/>
</dbReference>